<organism evidence="2 3">
    <name type="scientific">Kribbella voronezhensis</name>
    <dbReference type="NCBI Taxonomy" id="2512212"/>
    <lineage>
        <taxon>Bacteria</taxon>
        <taxon>Bacillati</taxon>
        <taxon>Actinomycetota</taxon>
        <taxon>Actinomycetes</taxon>
        <taxon>Propionibacteriales</taxon>
        <taxon>Kribbellaceae</taxon>
        <taxon>Kribbella</taxon>
    </lineage>
</organism>
<name>A0A4R7SYY8_9ACTN</name>
<accession>A0A4R7SYY8</accession>
<gene>
    <name evidence="2" type="ORF">EV138_6211</name>
</gene>
<evidence type="ECO:0000259" key="1">
    <source>
        <dbReference type="Pfam" id="PF01326"/>
    </source>
</evidence>
<keyword evidence="2" id="KW-0418">Kinase</keyword>
<dbReference type="AlphaFoldDB" id="A0A4R7SYY8"/>
<evidence type="ECO:0000313" key="3">
    <source>
        <dbReference type="Proteomes" id="UP000295151"/>
    </source>
</evidence>
<dbReference type="SUPFAM" id="SSF56059">
    <property type="entry name" value="Glutathione synthetase ATP-binding domain-like"/>
    <property type="match status" value="1"/>
</dbReference>
<keyword evidence="2" id="KW-0808">Transferase</keyword>
<dbReference type="Gene3D" id="3.30.1490.20">
    <property type="entry name" value="ATP-grasp fold, A domain"/>
    <property type="match status" value="1"/>
</dbReference>
<dbReference type="EMBL" id="SOCE01000002">
    <property type="protein sequence ID" value="TDU83747.1"/>
    <property type="molecule type" value="Genomic_DNA"/>
</dbReference>
<dbReference type="InterPro" id="IPR013815">
    <property type="entry name" value="ATP_grasp_subdomain_1"/>
</dbReference>
<reference evidence="2 3" key="1">
    <citation type="submission" date="2019-03" db="EMBL/GenBank/DDBJ databases">
        <title>Genomic Encyclopedia of Type Strains, Phase III (KMG-III): the genomes of soil and plant-associated and newly described type strains.</title>
        <authorList>
            <person name="Whitman W."/>
        </authorList>
    </citation>
    <scope>NUCLEOTIDE SEQUENCE [LARGE SCALE GENOMIC DNA]</scope>
    <source>
        <strain evidence="2 3">VKM Ac-2575</strain>
    </source>
</reference>
<dbReference type="OrthoDB" id="1108665at2"/>
<keyword evidence="2" id="KW-0670">Pyruvate</keyword>
<keyword evidence="3" id="KW-1185">Reference proteome</keyword>
<comment type="caution">
    <text evidence="2">The sequence shown here is derived from an EMBL/GenBank/DDBJ whole genome shotgun (WGS) entry which is preliminary data.</text>
</comment>
<dbReference type="Proteomes" id="UP000295151">
    <property type="component" value="Unassembled WGS sequence"/>
</dbReference>
<dbReference type="Gene3D" id="3.30.470.20">
    <property type="entry name" value="ATP-grasp fold, B domain"/>
    <property type="match status" value="1"/>
</dbReference>
<dbReference type="GO" id="GO:0016301">
    <property type="term" value="F:kinase activity"/>
    <property type="evidence" value="ECO:0007669"/>
    <property type="project" value="UniProtKB-KW"/>
</dbReference>
<protein>
    <submittedName>
        <fullName evidence="2">Pyruvate phosphate dikinase-like enzyme</fullName>
    </submittedName>
</protein>
<feature type="domain" description="Pyruvate phosphate dikinase AMP/ATP-binding" evidence="1">
    <location>
        <begin position="391"/>
        <end position="664"/>
    </location>
</feature>
<dbReference type="GO" id="GO:0005524">
    <property type="term" value="F:ATP binding"/>
    <property type="evidence" value="ECO:0007669"/>
    <property type="project" value="InterPro"/>
</dbReference>
<dbReference type="InterPro" id="IPR002192">
    <property type="entry name" value="PPDK_AMP/ATP-bd"/>
</dbReference>
<sequence length="667" mass="72291">MPTAPKPSDLTDIVPSLPGDRLTLADFSGLATTVAGYLYVKLVLDQQTSTVHLIDGADRMLHVQYVGERILGMTRAELARNLDAFNDSVYRADDRRFLLGTLALHDRPEYGGRFFSLETVEVDTMGPDLLTSFYRTVRALVDDTIPVLLKPANHLQEGFLAAVPTDDLPRILAHELYSTAPYVPLNPGTTIGRLRLFKSEADYRSSTDPVRWHDILVMERMPDDIPRVSGLVNARHTTPLSHTNVLAAGWGIPNAIQQGALEAFADLDGSWVELTIDQAAPEPAVRPVSRPDAIDAGPPWATTQVDIGKPDLAAAQILPLEELRATDAHRFGTKAANLGELTAVLRDGSPYWLGFYEAPRPPRPHLLEYLARHLDVTGTDVGELSHAAHRMVKEHVVVPRGIALPFALQQQFLESSPAIQQTIGKLKMALALGGEIDSLCAELGGLIRDTPLPDDLRTLIEDAVLRHLTGAGRVVARSSSNAEDLIGFSAAGIYESVPEVESIEDVIDAIQRVWASLVTTRGVLLRDEAGIGLAECFMGVVIQQQLDGALGGVMVTTNPLDRADFRSVLLNLAHNSVEDVVSGARDPLQHLYNTMEGGSRTVALGAEARDVDDQAKATLGKLALIGRLLQAHFAGADGPVDAPVDVEWLVDGDRIVLLQCRPYQLAA</sequence>
<dbReference type="PANTHER" id="PTHR47453:SF1">
    <property type="entry name" value="PHOSPHOGLUCAN, WATER DIKINASE, CHLOROPLASTIC"/>
    <property type="match status" value="1"/>
</dbReference>
<dbReference type="RefSeq" id="WP_133983213.1">
    <property type="nucleotide sequence ID" value="NZ_SOCE01000002.1"/>
</dbReference>
<dbReference type="Pfam" id="PF01326">
    <property type="entry name" value="PPDK_N"/>
    <property type="match status" value="1"/>
</dbReference>
<dbReference type="PANTHER" id="PTHR47453">
    <property type="entry name" value="PHOSPHOGLUCAN, WATER DIKINASE, CHLOROPLASTIC"/>
    <property type="match status" value="1"/>
</dbReference>
<evidence type="ECO:0000313" key="2">
    <source>
        <dbReference type="EMBL" id="TDU83747.1"/>
    </source>
</evidence>
<proteinExistence type="predicted"/>